<evidence type="ECO:0000313" key="2">
    <source>
        <dbReference type="Proteomes" id="UP000790709"/>
    </source>
</evidence>
<reference evidence="1" key="1">
    <citation type="journal article" date="2021" name="New Phytol.">
        <title>Evolutionary innovations through gain and loss of genes in the ectomycorrhizal Boletales.</title>
        <authorList>
            <person name="Wu G."/>
            <person name="Miyauchi S."/>
            <person name="Morin E."/>
            <person name="Kuo A."/>
            <person name="Drula E."/>
            <person name="Varga T."/>
            <person name="Kohler A."/>
            <person name="Feng B."/>
            <person name="Cao Y."/>
            <person name="Lipzen A."/>
            <person name="Daum C."/>
            <person name="Hundley H."/>
            <person name="Pangilinan J."/>
            <person name="Johnson J."/>
            <person name="Barry K."/>
            <person name="LaButti K."/>
            <person name="Ng V."/>
            <person name="Ahrendt S."/>
            <person name="Min B."/>
            <person name="Choi I.G."/>
            <person name="Park H."/>
            <person name="Plett J.M."/>
            <person name="Magnuson J."/>
            <person name="Spatafora J.W."/>
            <person name="Nagy L.G."/>
            <person name="Henrissat B."/>
            <person name="Grigoriev I.V."/>
            <person name="Yang Z.L."/>
            <person name="Xu J."/>
            <person name="Martin F.M."/>
        </authorList>
    </citation>
    <scope>NUCLEOTIDE SEQUENCE</scope>
    <source>
        <strain evidence="1">KUC20120723A-06</strain>
    </source>
</reference>
<keyword evidence="2" id="KW-1185">Reference proteome</keyword>
<accession>A0ACB8BSZ5</accession>
<organism evidence="1 2">
    <name type="scientific">Leucogyrophana mollusca</name>
    <dbReference type="NCBI Taxonomy" id="85980"/>
    <lineage>
        <taxon>Eukaryota</taxon>
        <taxon>Fungi</taxon>
        <taxon>Dikarya</taxon>
        <taxon>Basidiomycota</taxon>
        <taxon>Agaricomycotina</taxon>
        <taxon>Agaricomycetes</taxon>
        <taxon>Agaricomycetidae</taxon>
        <taxon>Boletales</taxon>
        <taxon>Boletales incertae sedis</taxon>
        <taxon>Leucogyrophana</taxon>
    </lineage>
</organism>
<dbReference type="Proteomes" id="UP000790709">
    <property type="component" value="Unassembled WGS sequence"/>
</dbReference>
<dbReference type="EMBL" id="MU266349">
    <property type="protein sequence ID" value="KAH7928769.1"/>
    <property type="molecule type" value="Genomic_DNA"/>
</dbReference>
<sequence>MTPFSAVWRASSLAPRTQSDNAAAEIQWNTIIGIVLGLACFLFIIYSFHHAGQLQTALFSGLWTVLEEGTRLRPRFRRSSSMTLPSHAPPTTEMHHPTHYPLRVILPTPPPLARITTSQTLPVYSAHDPMSNTIAFQ</sequence>
<proteinExistence type="predicted"/>
<evidence type="ECO:0000313" key="1">
    <source>
        <dbReference type="EMBL" id="KAH7928769.1"/>
    </source>
</evidence>
<comment type="caution">
    <text evidence="1">The sequence shown here is derived from an EMBL/GenBank/DDBJ whole genome shotgun (WGS) entry which is preliminary data.</text>
</comment>
<gene>
    <name evidence="1" type="ORF">BV22DRAFT_1030338</name>
</gene>
<protein>
    <submittedName>
        <fullName evidence="1">Uncharacterized protein</fullName>
    </submittedName>
</protein>
<name>A0ACB8BSZ5_9AGAM</name>